<name>A0ACB0KEV7_TRIPR</name>
<protein>
    <submittedName>
        <fullName evidence="1">Uncharacterized protein</fullName>
    </submittedName>
</protein>
<proteinExistence type="predicted"/>
<accession>A0ACB0KEV7</accession>
<gene>
    <name evidence="1" type="ORF">MILVUS5_LOCUS22681</name>
</gene>
<dbReference type="EMBL" id="CASHSV030000206">
    <property type="protein sequence ID" value="CAJ2655815.1"/>
    <property type="molecule type" value="Genomic_DNA"/>
</dbReference>
<dbReference type="Proteomes" id="UP001177021">
    <property type="component" value="Unassembled WGS sequence"/>
</dbReference>
<keyword evidence="2" id="KW-1185">Reference proteome</keyword>
<evidence type="ECO:0000313" key="2">
    <source>
        <dbReference type="Proteomes" id="UP001177021"/>
    </source>
</evidence>
<evidence type="ECO:0000313" key="1">
    <source>
        <dbReference type="EMBL" id="CAJ2655815.1"/>
    </source>
</evidence>
<organism evidence="1 2">
    <name type="scientific">Trifolium pratense</name>
    <name type="common">Red clover</name>
    <dbReference type="NCBI Taxonomy" id="57577"/>
    <lineage>
        <taxon>Eukaryota</taxon>
        <taxon>Viridiplantae</taxon>
        <taxon>Streptophyta</taxon>
        <taxon>Embryophyta</taxon>
        <taxon>Tracheophyta</taxon>
        <taxon>Spermatophyta</taxon>
        <taxon>Magnoliopsida</taxon>
        <taxon>eudicotyledons</taxon>
        <taxon>Gunneridae</taxon>
        <taxon>Pentapetalae</taxon>
        <taxon>rosids</taxon>
        <taxon>fabids</taxon>
        <taxon>Fabales</taxon>
        <taxon>Fabaceae</taxon>
        <taxon>Papilionoideae</taxon>
        <taxon>50 kb inversion clade</taxon>
        <taxon>NPAAA clade</taxon>
        <taxon>Hologalegina</taxon>
        <taxon>IRL clade</taxon>
        <taxon>Trifolieae</taxon>
        <taxon>Trifolium</taxon>
    </lineage>
</organism>
<sequence length="98" mass="11742">MNAYNLFWKLNLSHRFFMNFRRDKLSLTDSDVVKRELESISKRLLRSNATKFEFQVEDLWILLSIHSTKLFSIGNLFQMGNRCILIFIYEMGLCIDQK</sequence>
<comment type="caution">
    <text evidence="1">The sequence shown here is derived from an EMBL/GenBank/DDBJ whole genome shotgun (WGS) entry which is preliminary data.</text>
</comment>
<reference evidence="1" key="1">
    <citation type="submission" date="2023-10" db="EMBL/GenBank/DDBJ databases">
        <authorList>
            <person name="Rodriguez Cubillos JULIANA M."/>
            <person name="De Vega J."/>
        </authorList>
    </citation>
    <scope>NUCLEOTIDE SEQUENCE</scope>
</reference>